<comment type="caution">
    <text evidence="3">The sequence shown here is derived from an EMBL/GenBank/DDBJ whole genome shotgun (WGS) entry which is preliminary data.</text>
</comment>
<keyword evidence="4" id="KW-1185">Reference proteome</keyword>
<protein>
    <submittedName>
        <fullName evidence="3">Uncharacterized protein</fullName>
    </submittedName>
</protein>
<name>A0A9P6JWJ6_9AGAR</name>
<proteinExistence type="predicted"/>
<keyword evidence="2" id="KW-1133">Transmembrane helix</keyword>
<feature type="compositionally biased region" description="Polar residues" evidence="1">
    <location>
        <begin position="251"/>
        <end position="263"/>
    </location>
</feature>
<evidence type="ECO:0000256" key="2">
    <source>
        <dbReference type="SAM" id="Phobius"/>
    </source>
</evidence>
<dbReference type="Proteomes" id="UP000807306">
    <property type="component" value="Unassembled WGS sequence"/>
</dbReference>
<accession>A0A9P6JWJ6</accession>
<evidence type="ECO:0000256" key="1">
    <source>
        <dbReference type="SAM" id="MobiDB-lite"/>
    </source>
</evidence>
<gene>
    <name evidence="3" type="ORF">CPB83DRAFT_831265</name>
</gene>
<feature type="transmembrane region" description="Helical" evidence="2">
    <location>
        <begin position="146"/>
        <end position="167"/>
    </location>
</feature>
<dbReference type="AlphaFoldDB" id="A0A9P6JWJ6"/>
<evidence type="ECO:0000313" key="4">
    <source>
        <dbReference type="Proteomes" id="UP000807306"/>
    </source>
</evidence>
<keyword evidence="2" id="KW-0812">Transmembrane</keyword>
<keyword evidence="2" id="KW-0472">Membrane</keyword>
<dbReference type="EMBL" id="MU157825">
    <property type="protein sequence ID" value="KAF9535218.1"/>
    <property type="molecule type" value="Genomic_DNA"/>
</dbReference>
<feature type="compositionally biased region" description="Polar residues" evidence="1">
    <location>
        <begin position="221"/>
        <end position="238"/>
    </location>
</feature>
<evidence type="ECO:0000313" key="3">
    <source>
        <dbReference type="EMBL" id="KAF9535218.1"/>
    </source>
</evidence>
<organism evidence="3 4">
    <name type="scientific">Crepidotus variabilis</name>
    <dbReference type="NCBI Taxonomy" id="179855"/>
    <lineage>
        <taxon>Eukaryota</taxon>
        <taxon>Fungi</taxon>
        <taxon>Dikarya</taxon>
        <taxon>Basidiomycota</taxon>
        <taxon>Agaricomycotina</taxon>
        <taxon>Agaricomycetes</taxon>
        <taxon>Agaricomycetidae</taxon>
        <taxon>Agaricales</taxon>
        <taxon>Agaricineae</taxon>
        <taxon>Crepidotaceae</taxon>
        <taxon>Crepidotus</taxon>
    </lineage>
</organism>
<sequence>MASSANISVQSTSSGGLDFIVFPSQTCGYSFRVKVLVEGVEILAQHFFPAPTNLTAYMYELPTLADNQGTYNITLLPSFSRKIAVSQLGFVWSPVSSRNSSTIVPVTTNSSSWSSSSSVSLSSTWGLTASINSSHKITHYSKALRIGLGISLPLLFICATLLWIFCLRKSRSPTFTRRTWFIEEPTQGDEDDRGRRSLEIPTPFIDRVITPTPPSAKGVSSRDQLLNLRTGTTETQRQMDGAEIQDPPRSALTSSDAPPSYSTWGDVLAAE</sequence>
<reference evidence="3" key="1">
    <citation type="submission" date="2020-11" db="EMBL/GenBank/DDBJ databases">
        <authorList>
            <consortium name="DOE Joint Genome Institute"/>
            <person name="Ahrendt S."/>
            <person name="Riley R."/>
            <person name="Andreopoulos W."/>
            <person name="Labutti K."/>
            <person name="Pangilinan J."/>
            <person name="Ruiz-Duenas F.J."/>
            <person name="Barrasa J.M."/>
            <person name="Sanchez-Garcia M."/>
            <person name="Camarero S."/>
            <person name="Miyauchi S."/>
            <person name="Serrano A."/>
            <person name="Linde D."/>
            <person name="Babiker R."/>
            <person name="Drula E."/>
            <person name="Ayuso-Fernandez I."/>
            <person name="Pacheco R."/>
            <person name="Padilla G."/>
            <person name="Ferreira P."/>
            <person name="Barriuso J."/>
            <person name="Kellner H."/>
            <person name="Castanera R."/>
            <person name="Alfaro M."/>
            <person name="Ramirez L."/>
            <person name="Pisabarro A.G."/>
            <person name="Kuo A."/>
            <person name="Tritt A."/>
            <person name="Lipzen A."/>
            <person name="He G."/>
            <person name="Yan M."/>
            <person name="Ng V."/>
            <person name="Cullen D."/>
            <person name="Martin F."/>
            <person name="Rosso M.-N."/>
            <person name="Henrissat B."/>
            <person name="Hibbett D."/>
            <person name="Martinez A.T."/>
            <person name="Grigoriev I.V."/>
        </authorList>
    </citation>
    <scope>NUCLEOTIDE SEQUENCE</scope>
    <source>
        <strain evidence="3">CBS 506.95</strain>
    </source>
</reference>
<feature type="region of interest" description="Disordered" evidence="1">
    <location>
        <begin position="207"/>
        <end position="271"/>
    </location>
</feature>